<reference evidence="1 2" key="1">
    <citation type="submission" date="2014-06" db="EMBL/GenBank/DDBJ databases">
        <title>Evolutionary Origins and Diversification of the Mycorrhizal Mutualists.</title>
        <authorList>
            <consortium name="DOE Joint Genome Institute"/>
            <consortium name="Mycorrhizal Genomics Consortium"/>
            <person name="Kohler A."/>
            <person name="Kuo A."/>
            <person name="Nagy L.G."/>
            <person name="Floudas D."/>
            <person name="Copeland A."/>
            <person name="Barry K.W."/>
            <person name="Cichocki N."/>
            <person name="Veneault-Fourrey C."/>
            <person name="LaButti K."/>
            <person name="Lindquist E.A."/>
            <person name="Lipzen A."/>
            <person name="Lundell T."/>
            <person name="Morin E."/>
            <person name="Murat C."/>
            <person name="Riley R."/>
            <person name="Ohm R."/>
            <person name="Sun H."/>
            <person name="Tunlid A."/>
            <person name="Henrissat B."/>
            <person name="Grigoriev I.V."/>
            <person name="Hibbett D.S."/>
            <person name="Martin F."/>
        </authorList>
    </citation>
    <scope>NUCLEOTIDE SEQUENCE [LARGE SCALE GENOMIC DNA]</scope>
    <source>
        <strain evidence="1 2">SS14</strain>
    </source>
</reference>
<keyword evidence="2" id="KW-1185">Reference proteome</keyword>
<proteinExistence type="predicted"/>
<evidence type="ECO:0000313" key="2">
    <source>
        <dbReference type="Proteomes" id="UP000054279"/>
    </source>
</evidence>
<dbReference type="AlphaFoldDB" id="A0A0C9TKI5"/>
<name>A0A0C9TKI5_SPHS4</name>
<organism evidence="1 2">
    <name type="scientific">Sphaerobolus stellatus (strain SS14)</name>
    <dbReference type="NCBI Taxonomy" id="990650"/>
    <lineage>
        <taxon>Eukaryota</taxon>
        <taxon>Fungi</taxon>
        <taxon>Dikarya</taxon>
        <taxon>Basidiomycota</taxon>
        <taxon>Agaricomycotina</taxon>
        <taxon>Agaricomycetes</taxon>
        <taxon>Phallomycetidae</taxon>
        <taxon>Geastrales</taxon>
        <taxon>Sphaerobolaceae</taxon>
        <taxon>Sphaerobolus</taxon>
    </lineage>
</organism>
<evidence type="ECO:0000313" key="1">
    <source>
        <dbReference type="EMBL" id="KIJ30283.1"/>
    </source>
</evidence>
<sequence>MSSVFFFSALSSAGALALFMLAYSCIAGIGGGTKDQLGLGNSEWLATWWRVSIVVSAVRCLAAAATDWRFDDDADAANGVVATIPVNNPYPVMTWTICLSTPHRRNHLSVYHPVPNMY</sequence>
<dbReference type="HOGENOM" id="CLU_2074618_0_0_1"/>
<dbReference type="Proteomes" id="UP000054279">
    <property type="component" value="Unassembled WGS sequence"/>
</dbReference>
<gene>
    <name evidence="1" type="ORF">M422DRAFT_36642</name>
</gene>
<protein>
    <submittedName>
        <fullName evidence="1">Uncharacterized protein</fullName>
    </submittedName>
</protein>
<dbReference type="EMBL" id="KN837265">
    <property type="protein sequence ID" value="KIJ30283.1"/>
    <property type="molecule type" value="Genomic_DNA"/>
</dbReference>
<accession>A0A0C9TKI5</accession>